<evidence type="ECO:0000259" key="3">
    <source>
        <dbReference type="SMART" id="SM00852"/>
    </source>
</evidence>
<dbReference type="SMART" id="SM00852">
    <property type="entry name" value="MoCF_biosynth"/>
    <property type="match status" value="1"/>
</dbReference>
<dbReference type="SUPFAM" id="SSF53218">
    <property type="entry name" value="Molybdenum cofactor biosynthesis proteins"/>
    <property type="match status" value="1"/>
</dbReference>
<dbReference type="EMBL" id="FOZK01000001">
    <property type="protein sequence ID" value="SFR88239.1"/>
    <property type="molecule type" value="Genomic_DNA"/>
</dbReference>
<dbReference type="SUPFAM" id="SSF63882">
    <property type="entry name" value="MoeA N-terminal region -like"/>
    <property type="match status" value="1"/>
</dbReference>
<comment type="pathway">
    <text evidence="1">Cofactor biosynthesis; molybdopterin biosynthesis.</text>
</comment>
<keyword evidence="2" id="KW-0501">Molybdenum cofactor biosynthesis</keyword>
<dbReference type="Gene3D" id="2.170.190.11">
    <property type="entry name" value="Molybdopterin biosynthesis moea protein, domain 3"/>
    <property type="match status" value="1"/>
</dbReference>
<organism evidence="4 5">
    <name type="scientific">Halomicrobium zhouii</name>
    <dbReference type="NCBI Taxonomy" id="767519"/>
    <lineage>
        <taxon>Archaea</taxon>
        <taxon>Methanobacteriati</taxon>
        <taxon>Methanobacteriota</taxon>
        <taxon>Stenosarchaea group</taxon>
        <taxon>Halobacteria</taxon>
        <taxon>Halobacteriales</taxon>
        <taxon>Haloarculaceae</taxon>
        <taxon>Halomicrobium</taxon>
    </lineage>
</organism>
<evidence type="ECO:0000256" key="1">
    <source>
        <dbReference type="ARBA" id="ARBA00005046"/>
    </source>
</evidence>
<dbReference type="InterPro" id="IPR001453">
    <property type="entry name" value="MoaB/Mog_dom"/>
</dbReference>
<keyword evidence="5" id="KW-1185">Reference proteome</keyword>
<dbReference type="SUPFAM" id="SSF63867">
    <property type="entry name" value="MoeA C-terminal domain-like"/>
    <property type="match status" value="1"/>
</dbReference>
<dbReference type="GO" id="GO:0061599">
    <property type="term" value="F:molybdopterin molybdotransferase activity"/>
    <property type="evidence" value="ECO:0007669"/>
    <property type="project" value="TreeGrafter"/>
</dbReference>
<dbReference type="InterPro" id="IPR005111">
    <property type="entry name" value="MoeA_C_domain_IV"/>
</dbReference>
<dbReference type="InterPro" id="IPR005110">
    <property type="entry name" value="MoeA_linker/N"/>
</dbReference>
<dbReference type="Proteomes" id="UP000199062">
    <property type="component" value="Unassembled WGS sequence"/>
</dbReference>
<dbReference type="CDD" id="cd00887">
    <property type="entry name" value="MoeA"/>
    <property type="match status" value="1"/>
</dbReference>
<accession>A0A1I6KAK2</accession>
<dbReference type="UniPathway" id="UPA00344"/>
<dbReference type="InterPro" id="IPR036688">
    <property type="entry name" value="MoeA_C_domain_IV_sf"/>
</dbReference>
<dbReference type="InterPro" id="IPR038987">
    <property type="entry name" value="MoeA-like"/>
</dbReference>
<dbReference type="AlphaFoldDB" id="A0A1I6KAK2"/>
<name>A0A1I6KAK2_9EURY</name>
<reference evidence="4 5" key="1">
    <citation type="submission" date="2016-10" db="EMBL/GenBank/DDBJ databases">
        <authorList>
            <person name="de Groot N.N."/>
        </authorList>
    </citation>
    <scope>NUCLEOTIDE SEQUENCE [LARGE SCALE GENOMIC DNA]</scope>
    <source>
        <strain evidence="4 5">CGMCC 1.10457</strain>
    </source>
</reference>
<sequence>MTAVGERTAVDDARAALLDLITPVEETESLPVAEADDRIIATDIDAPRAVPHYDRAAMDGFAVRATDVVDAGERAPVRLALAECDDEEGDNEGDEAGGPGQAVSVDTGEAMPAGADAVVMVERTELVDGEVLVFEAVAPGENVGAEGEDVEAGARLFDVGHRLAPADLGLLQVVGLDAVDVFRRPRVVLIPTGEELVSADPDPGEVVESNSLTVGRYVERWGGDTERFEPVTDDSEALRAALREASEERDADLILTLGGTSAGERDRVPGAVESIGSVEGHGVALQPGHPVGFGTAGETPVVMLPGYPVGCLVAATALVRPAVSRLANRPLADLPTTEATLSRKLASPVGTRTYARVALDDGVATPIRARGSGVLSSVTEADGWVVVPEETEGFPEGHTVAVENWRAEQ</sequence>
<dbReference type="NCBIfam" id="NF045515">
    <property type="entry name" value="Glp_gephyrin"/>
    <property type="match status" value="1"/>
</dbReference>
<dbReference type="Gene3D" id="3.40.980.10">
    <property type="entry name" value="MoaB/Mog-like domain"/>
    <property type="match status" value="1"/>
</dbReference>
<dbReference type="InterPro" id="IPR036135">
    <property type="entry name" value="MoeA_linker/N_sf"/>
</dbReference>
<proteinExistence type="predicted"/>
<dbReference type="Pfam" id="PF00994">
    <property type="entry name" value="MoCF_biosynth"/>
    <property type="match status" value="1"/>
</dbReference>
<dbReference type="STRING" id="767519.SAMN05216559_0461"/>
<evidence type="ECO:0000313" key="4">
    <source>
        <dbReference type="EMBL" id="SFR88239.1"/>
    </source>
</evidence>
<evidence type="ECO:0000256" key="2">
    <source>
        <dbReference type="ARBA" id="ARBA00023150"/>
    </source>
</evidence>
<protein>
    <submittedName>
        <fullName evidence="4">Molybdopterin molybdochelatase</fullName>
    </submittedName>
</protein>
<dbReference type="PANTHER" id="PTHR10192:SF19">
    <property type="entry name" value="MOLYBDOPTERIN BIOSYNTHESIS PROTEIN MJ0666-RELATED"/>
    <property type="match status" value="1"/>
</dbReference>
<evidence type="ECO:0000313" key="5">
    <source>
        <dbReference type="Proteomes" id="UP000199062"/>
    </source>
</evidence>
<dbReference type="RefSeq" id="WP_089813487.1">
    <property type="nucleotide sequence ID" value="NZ_FOZK01000001.1"/>
</dbReference>
<dbReference type="OrthoDB" id="31371at2157"/>
<feature type="domain" description="MoaB/Mog" evidence="3">
    <location>
        <begin position="188"/>
        <end position="325"/>
    </location>
</feature>
<dbReference type="InterPro" id="IPR036425">
    <property type="entry name" value="MoaB/Mog-like_dom_sf"/>
</dbReference>
<dbReference type="Pfam" id="PF03453">
    <property type="entry name" value="MoeA_N"/>
    <property type="match status" value="1"/>
</dbReference>
<dbReference type="PANTHER" id="PTHR10192">
    <property type="entry name" value="MOLYBDOPTERIN BIOSYNTHESIS PROTEIN"/>
    <property type="match status" value="1"/>
</dbReference>
<dbReference type="GO" id="GO:0006777">
    <property type="term" value="P:Mo-molybdopterin cofactor biosynthetic process"/>
    <property type="evidence" value="ECO:0007669"/>
    <property type="project" value="UniProtKB-KW"/>
</dbReference>
<dbReference type="GO" id="GO:0005737">
    <property type="term" value="C:cytoplasm"/>
    <property type="evidence" value="ECO:0007669"/>
    <property type="project" value="TreeGrafter"/>
</dbReference>
<gene>
    <name evidence="4" type="ORF">SAMN05216559_0461</name>
</gene>
<dbReference type="Pfam" id="PF03454">
    <property type="entry name" value="MoeA_C"/>
    <property type="match status" value="1"/>
</dbReference>
<dbReference type="Gene3D" id="2.40.340.10">
    <property type="entry name" value="MoeA, C-terminal, domain IV"/>
    <property type="match status" value="1"/>
</dbReference>
<dbReference type="Gene3D" id="3.90.105.10">
    <property type="entry name" value="Molybdopterin biosynthesis moea protein, domain 2"/>
    <property type="match status" value="1"/>
</dbReference>